<dbReference type="Proteomes" id="UP000467132">
    <property type="component" value="Unassembled WGS sequence"/>
</dbReference>
<reference evidence="6 7" key="1">
    <citation type="submission" date="2018-08" db="EMBL/GenBank/DDBJ databases">
        <title>Murine metabolic-syndrome-specific gut microbial biobank.</title>
        <authorList>
            <person name="Liu C."/>
        </authorList>
    </citation>
    <scope>NUCLEOTIDE SEQUENCE [LARGE SCALE GENOMIC DNA]</scope>
    <source>
        <strain evidence="6 7">583</strain>
    </source>
</reference>
<dbReference type="PANTHER" id="PTHR30237">
    <property type="entry name" value="MURAMOYLTETRAPEPTIDE CARBOXYPEPTIDASE"/>
    <property type="match status" value="1"/>
</dbReference>
<accession>A0A845QU55</accession>
<gene>
    <name evidence="6" type="ORF">D3Z33_01695</name>
</gene>
<proteinExistence type="inferred from homology"/>
<evidence type="ECO:0000256" key="2">
    <source>
        <dbReference type="ARBA" id="ARBA00022801"/>
    </source>
</evidence>
<feature type="domain" description="LD-carboxypeptidase C-terminal" evidence="5">
    <location>
        <begin position="210"/>
        <end position="330"/>
    </location>
</feature>
<keyword evidence="2" id="KW-0378">Hydrolase</keyword>
<dbReference type="CDD" id="cd07062">
    <property type="entry name" value="Peptidase_S66_mccF_like"/>
    <property type="match status" value="1"/>
</dbReference>
<dbReference type="AlphaFoldDB" id="A0A845QU55"/>
<dbReference type="PIRSF" id="PIRSF028757">
    <property type="entry name" value="LD-carboxypeptidase"/>
    <property type="match status" value="1"/>
</dbReference>
<evidence type="ECO:0000259" key="4">
    <source>
        <dbReference type="Pfam" id="PF02016"/>
    </source>
</evidence>
<dbReference type="InterPro" id="IPR027478">
    <property type="entry name" value="LdcA_N"/>
</dbReference>
<dbReference type="Pfam" id="PF02016">
    <property type="entry name" value="Peptidase_S66"/>
    <property type="match status" value="1"/>
</dbReference>
<dbReference type="InterPro" id="IPR040921">
    <property type="entry name" value="Peptidase_S66C"/>
</dbReference>
<dbReference type="Gene3D" id="3.40.50.10740">
    <property type="entry name" value="Class I glutamine amidotransferase-like"/>
    <property type="match status" value="1"/>
</dbReference>
<feature type="active site" description="Charge relay system" evidence="3">
    <location>
        <position position="315"/>
    </location>
</feature>
<dbReference type="InterPro" id="IPR027461">
    <property type="entry name" value="Carboxypeptidase_A_C_sf"/>
</dbReference>
<name>A0A845QU55_9CLOT</name>
<dbReference type="EMBL" id="QXXA01000003">
    <property type="protein sequence ID" value="NBI05564.1"/>
    <property type="molecule type" value="Genomic_DNA"/>
</dbReference>
<keyword evidence="6" id="KW-0645">Protease</keyword>
<comment type="similarity">
    <text evidence="1">Belongs to the peptidase S66 family.</text>
</comment>
<dbReference type="Gene3D" id="3.50.30.60">
    <property type="entry name" value="LD-carboxypeptidase A C-terminal domain-like"/>
    <property type="match status" value="1"/>
</dbReference>
<feature type="active site" description="Nucleophile" evidence="3">
    <location>
        <position position="115"/>
    </location>
</feature>
<dbReference type="SUPFAM" id="SSF52317">
    <property type="entry name" value="Class I glutamine amidotransferase-like"/>
    <property type="match status" value="1"/>
</dbReference>
<dbReference type="InterPro" id="IPR040449">
    <property type="entry name" value="Peptidase_S66_N"/>
</dbReference>
<dbReference type="PANTHER" id="PTHR30237:SF4">
    <property type="entry name" value="LD-CARBOXYPEPTIDASE C-TERMINAL DOMAIN-CONTAINING PROTEIN"/>
    <property type="match status" value="1"/>
</dbReference>
<dbReference type="InterPro" id="IPR029062">
    <property type="entry name" value="Class_I_gatase-like"/>
</dbReference>
<dbReference type="OrthoDB" id="9807329at2"/>
<keyword evidence="6" id="KW-0121">Carboxypeptidase</keyword>
<sequence>MIKPLKLKRGDKVAIVSLSWGGAGDKEFRYRYEIGKRRLEEVFGLKVVEMKNSLKGSKYLNENPEARAKDMMDAFRDKEIKAIFSNIGGDDTIRLLPYIDFEVIRNNPKIFMGYSDTTINHFMCYKAGLTSYYGPCILAEFAENVEMNDYTINWIKKVLFSDEMIGEIKGSEYWTSEWLTWDRQENSKIKRKLETEKIGYEILQGKGKVKGKLIGGCIEVLDWLRGTELWPDLKEWENKILFLETSEDKPTPNYIKWYLRTYNALGILDKINGLIIGKPQDEKYYEEYKEKYLKVIRDESKRYDLPIMYNMNFGHTSPMCILPYGVEAEIDCDNKTFKINESGVSDD</sequence>
<evidence type="ECO:0000256" key="3">
    <source>
        <dbReference type="PIRSR" id="PIRSR028757-1"/>
    </source>
</evidence>
<evidence type="ECO:0000313" key="6">
    <source>
        <dbReference type="EMBL" id="NBI05564.1"/>
    </source>
</evidence>
<dbReference type="Pfam" id="PF17676">
    <property type="entry name" value="Peptidase_S66C"/>
    <property type="match status" value="1"/>
</dbReference>
<comment type="caution">
    <text evidence="6">The sequence shown here is derived from an EMBL/GenBank/DDBJ whole genome shotgun (WGS) entry which is preliminary data.</text>
</comment>
<protein>
    <submittedName>
        <fullName evidence="6">LD-carboxypeptidase</fullName>
    </submittedName>
</protein>
<feature type="active site" description="Charge relay system" evidence="3">
    <location>
        <position position="244"/>
    </location>
</feature>
<dbReference type="InterPro" id="IPR003507">
    <property type="entry name" value="S66_fam"/>
</dbReference>
<keyword evidence="7" id="KW-1185">Reference proteome</keyword>
<dbReference type="RefSeq" id="WP_160196070.1">
    <property type="nucleotide sequence ID" value="NZ_QXXA01000003.1"/>
</dbReference>
<evidence type="ECO:0000313" key="7">
    <source>
        <dbReference type="Proteomes" id="UP000467132"/>
    </source>
</evidence>
<dbReference type="SUPFAM" id="SSF141986">
    <property type="entry name" value="LD-carboxypeptidase A C-terminal domain-like"/>
    <property type="match status" value="1"/>
</dbReference>
<feature type="domain" description="LD-carboxypeptidase N-terminal" evidence="4">
    <location>
        <begin position="13"/>
        <end position="134"/>
    </location>
</feature>
<dbReference type="GO" id="GO:0004180">
    <property type="term" value="F:carboxypeptidase activity"/>
    <property type="evidence" value="ECO:0007669"/>
    <property type="project" value="UniProtKB-KW"/>
</dbReference>
<evidence type="ECO:0000259" key="5">
    <source>
        <dbReference type="Pfam" id="PF17676"/>
    </source>
</evidence>
<evidence type="ECO:0000256" key="1">
    <source>
        <dbReference type="ARBA" id="ARBA00010233"/>
    </source>
</evidence>
<organism evidence="6 7">
    <name type="scientific">Senegalia massiliensis</name>
    <dbReference type="NCBI Taxonomy" id="1720316"/>
    <lineage>
        <taxon>Bacteria</taxon>
        <taxon>Bacillati</taxon>
        <taxon>Bacillota</taxon>
        <taxon>Clostridia</taxon>
        <taxon>Eubacteriales</taxon>
        <taxon>Clostridiaceae</taxon>
        <taxon>Senegalia</taxon>
    </lineage>
</organism>